<evidence type="ECO:0000256" key="3">
    <source>
        <dbReference type="ARBA" id="ARBA00022475"/>
    </source>
</evidence>
<feature type="transmembrane region" description="Helical" evidence="7">
    <location>
        <begin position="272"/>
        <end position="289"/>
    </location>
</feature>
<evidence type="ECO:0000256" key="5">
    <source>
        <dbReference type="ARBA" id="ARBA00022989"/>
    </source>
</evidence>
<dbReference type="Proteomes" id="UP000632377">
    <property type="component" value="Unassembled WGS sequence"/>
</dbReference>
<keyword evidence="5 7" id="KW-1133">Transmembrane helix</keyword>
<dbReference type="RefSeq" id="WP_202746847.1">
    <property type="nucleotide sequence ID" value="NZ_JAESWC010000001.1"/>
</dbReference>
<dbReference type="Pfam" id="PF07690">
    <property type="entry name" value="MFS_1"/>
    <property type="match status" value="1"/>
</dbReference>
<feature type="transmembrane region" description="Helical" evidence="7">
    <location>
        <begin position="85"/>
        <end position="106"/>
    </location>
</feature>
<feature type="transmembrane region" description="Helical" evidence="7">
    <location>
        <begin position="301"/>
        <end position="321"/>
    </location>
</feature>
<feature type="transmembrane region" description="Helical" evidence="7">
    <location>
        <begin position="53"/>
        <end position="73"/>
    </location>
</feature>
<protein>
    <submittedName>
        <fullName evidence="8">MFS transporter</fullName>
    </submittedName>
</protein>
<evidence type="ECO:0000313" key="8">
    <source>
        <dbReference type="EMBL" id="MBL4934195.1"/>
    </source>
</evidence>
<evidence type="ECO:0000256" key="7">
    <source>
        <dbReference type="SAM" id="Phobius"/>
    </source>
</evidence>
<keyword evidence="4 7" id="KW-0812">Transmembrane</keyword>
<dbReference type="CDD" id="cd06173">
    <property type="entry name" value="MFS_MefA_like"/>
    <property type="match status" value="1"/>
</dbReference>
<organism evidence="8 9">
    <name type="scientific">Clostridium rhizosphaerae</name>
    <dbReference type="NCBI Taxonomy" id="2803861"/>
    <lineage>
        <taxon>Bacteria</taxon>
        <taxon>Bacillati</taxon>
        <taxon>Bacillota</taxon>
        <taxon>Clostridia</taxon>
        <taxon>Eubacteriales</taxon>
        <taxon>Clostridiaceae</taxon>
        <taxon>Clostridium</taxon>
    </lineage>
</organism>
<feature type="transmembrane region" description="Helical" evidence="7">
    <location>
        <begin position="154"/>
        <end position="174"/>
    </location>
</feature>
<dbReference type="SUPFAM" id="SSF103473">
    <property type="entry name" value="MFS general substrate transporter"/>
    <property type="match status" value="1"/>
</dbReference>
<comment type="subcellular location">
    <subcellularLocation>
        <location evidence="1">Cell membrane</location>
        <topology evidence="1">Multi-pass membrane protein</topology>
    </subcellularLocation>
</comment>
<dbReference type="PANTHER" id="PTHR43266:SF9">
    <property type="entry name" value="PERMEASE, MAJOR FACILITATOR SUPERFAMILY-RELATED"/>
    <property type="match status" value="1"/>
</dbReference>
<feature type="transmembrane region" description="Helical" evidence="7">
    <location>
        <begin position="20"/>
        <end position="41"/>
    </location>
</feature>
<keyword evidence="6 7" id="KW-0472">Membrane</keyword>
<feature type="transmembrane region" description="Helical" evidence="7">
    <location>
        <begin position="370"/>
        <end position="393"/>
    </location>
</feature>
<feature type="transmembrane region" description="Helical" evidence="7">
    <location>
        <begin position="112"/>
        <end position="133"/>
    </location>
</feature>
<name>A0ABS1T4E6_9CLOT</name>
<dbReference type="EMBL" id="JAESWC010000001">
    <property type="protein sequence ID" value="MBL4934195.1"/>
    <property type="molecule type" value="Genomic_DNA"/>
</dbReference>
<feature type="transmembrane region" description="Helical" evidence="7">
    <location>
        <begin position="237"/>
        <end position="260"/>
    </location>
</feature>
<feature type="transmembrane region" description="Helical" evidence="7">
    <location>
        <begin position="333"/>
        <end position="358"/>
    </location>
</feature>
<dbReference type="InterPro" id="IPR011701">
    <property type="entry name" value="MFS"/>
</dbReference>
<reference evidence="8 9" key="1">
    <citation type="submission" date="2021-01" db="EMBL/GenBank/DDBJ databases">
        <title>Genome public.</title>
        <authorList>
            <person name="Liu C."/>
            <person name="Sun Q."/>
        </authorList>
    </citation>
    <scope>NUCLEOTIDE SEQUENCE [LARGE SCALE GENOMIC DNA]</scope>
    <source>
        <strain evidence="8 9">YIM B02515</strain>
    </source>
</reference>
<sequence length="429" mass="47524">MRSIALMLENKKDYKEFNNLLLYSIGNIISVFGTCIFSFALDLYVLKITGSSLSFAISLILGTVPMIIVNPLAGVIADKFDKKKLVILMDLLNGAVLIIVYLLSIVNGLRLAMIYISILLLTIFTTIFSVTMETAKPNIVSEKMLLNINSVSKLINSISSILGPVIGGLVFAIFDIRTFIIVNSISFIFSAACEFFMDFRFNGRSYDHDKQPGRVNLLGDIKEGFNYICSNENIKSLFIMLISLNFFLGFSVTVPLPYIINSVLKLNSRSFGIIQGAFPVGMIIGALCVKKISEKTSYTRLLKKLSVILSLSMLLIGLPILFSNLQFLSSVYMVYYCMVMVVFGFAIALIDIPISYLMQITIPENFRGRVMSIGISIVKTLLPAALLLSGILLKLIPTYIMPITGGMMLLVINITSVKNRNFDLSSEKP</sequence>
<comment type="caution">
    <text evidence="8">The sequence shown here is derived from an EMBL/GenBank/DDBJ whole genome shotgun (WGS) entry which is preliminary data.</text>
</comment>
<dbReference type="InterPro" id="IPR036259">
    <property type="entry name" value="MFS_trans_sf"/>
</dbReference>
<feature type="transmembrane region" description="Helical" evidence="7">
    <location>
        <begin position="399"/>
        <end position="417"/>
    </location>
</feature>
<gene>
    <name evidence="8" type="ORF">JK636_00320</name>
</gene>
<evidence type="ECO:0000256" key="6">
    <source>
        <dbReference type="ARBA" id="ARBA00023136"/>
    </source>
</evidence>
<dbReference type="PANTHER" id="PTHR43266">
    <property type="entry name" value="MACROLIDE-EFFLUX PROTEIN"/>
    <property type="match status" value="1"/>
</dbReference>
<evidence type="ECO:0000256" key="2">
    <source>
        <dbReference type="ARBA" id="ARBA00022448"/>
    </source>
</evidence>
<accession>A0ABS1T4E6</accession>
<proteinExistence type="predicted"/>
<keyword evidence="3" id="KW-1003">Cell membrane</keyword>
<evidence type="ECO:0000313" key="9">
    <source>
        <dbReference type="Proteomes" id="UP000632377"/>
    </source>
</evidence>
<evidence type="ECO:0000256" key="4">
    <source>
        <dbReference type="ARBA" id="ARBA00022692"/>
    </source>
</evidence>
<keyword evidence="2" id="KW-0813">Transport</keyword>
<dbReference type="Gene3D" id="1.20.1250.20">
    <property type="entry name" value="MFS general substrate transporter like domains"/>
    <property type="match status" value="1"/>
</dbReference>
<keyword evidence="9" id="KW-1185">Reference proteome</keyword>
<evidence type="ECO:0000256" key="1">
    <source>
        <dbReference type="ARBA" id="ARBA00004651"/>
    </source>
</evidence>
<feature type="transmembrane region" description="Helical" evidence="7">
    <location>
        <begin position="180"/>
        <end position="197"/>
    </location>
</feature>